<dbReference type="Gene3D" id="3.30.70.360">
    <property type="match status" value="1"/>
</dbReference>
<feature type="region of interest" description="Disordered" evidence="8">
    <location>
        <begin position="9"/>
        <end position="76"/>
    </location>
</feature>
<dbReference type="PANTHER" id="PTHR43270:SF8">
    <property type="entry name" value="DI- AND TRIPEPTIDASE DUG2-RELATED"/>
    <property type="match status" value="1"/>
</dbReference>
<dbReference type="PIRSF" id="PIRSF037237">
    <property type="entry name" value="Peptidase_WD_repeats_DUG2"/>
    <property type="match status" value="1"/>
</dbReference>
<dbReference type="SUPFAM" id="SSF50978">
    <property type="entry name" value="WD40 repeat-like"/>
    <property type="match status" value="1"/>
</dbReference>
<proteinExistence type="inferred from homology"/>
<dbReference type="GO" id="GO:0061672">
    <property type="term" value="C:glutathione hydrolase complex"/>
    <property type="evidence" value="ECO:0007669"/>
    <property type="project" value="EnsemblFungi"/>
</dbReference>
<dbReference type="Pfam" id="PF00400">
    <property type="entry name" value="WD40"/>
    <property type="match status" value="2"/>
</dbReference>
<keyword evidence="11" id="KW-1185">Reference proteome</keyword>
<evidence type="ECO:0000256" key="4">
    <source>
        <dbReference type="ARBA" id="ARBA00022723"/>
    </source>
</evidence>
<dbReference type="Gene3D" id="2.130.10.10">
    <property type="entry name" value="YVTN repeat-like/Quinoprotein amine dehydrogenase"/>
    <property type="match status" value="2"/>
</dbReference>
<dbReference type="InterPro" id="IPR019775">
    <property type="entry name" value="WD40_repeat_CS"/>
</dbReference>
<dbReference type="PROSITE" id="PS50082">
    <property type="entry name" value="WD_REPEATS_2"/>
    <property type="match status" value="3"/>
</dbReference>
<dbReference type="GO" id="GO:0036374">
    <property type="term" value="F:glutathione hydrolase activity"/>
    <property type="evidence" value="ECO:0007669"/>
    <property type="project" value="EnsemblFungi"/>
</dbReference>
<dbReference type="SUPFAM" id="SSF53187">
    <property type="entry name" value="Zn-dependent exopeptidases"/>
    <property type="match status" value="1"/>
</dbReference>
<dbReference type="InterPro" id="IPR001261">
    <property type="entry name" value="ArgE/DapE_CS"/>
</dbReference>
<dbReference type="GO" id="GO:0042802">
    <property type="term" value="F:identical protein binding"/>
    <property type="evidence" value="ECO:0007669"/>
    <property type="project" value="EnsemblFungi"/>
</dbReference>
<feature type="repeat" description="WD" evidence="7">
    <location>
        <begin position="125"/>
        <end position="156"/>
    </location>
</feature>
<dbReference type="Pfam" id="PF01546">
    <property type="entry name" value="Peptidase_M20"/>
    <property type="match status" value="1"/>
</dbReference>
<dbReference type="GO" id="GO:0034399">
    <property type="term" value="C:nuclear periphery"/>
    <property type="evidence" value="ECO:0007669"/>
    <property type="project" value="EnsemblFungi"/>
</dbReference>
<evidence type="ECO:0000256" key="8">
    <source>
        <dbReference type="SAM" id="MobiDB-lite"/>
    </source>
</evidence>
<dbReference type="InterPro" id="IPR011650">
    <property type="entry name" value="Peptidase_M20_dimer"/>
</dbReference>
<feature type="repeat" description="WD" evidence="7">
    <location>
        <begin position="323"/>
        <end position="364"/>
    </location>
</feature>
<dbReference type="PROSITE" id="PS50294">
    <property type="entry name" value="WD_REPEATS_REGION"/>
    <property type="match status" value="1"/>
</dbReference>
<dbReference type="GO" id="GO:0006508">
    <property type="term" value="P:proteolysis"/>
    <property type="evidence" value="ECO:0007669"/>
    <property type="project" value="UniProtKB-KW"/>
</dbReference>
<dbReference type="InterPro" id="IPR051458">
    <property type="entry name" value="Cyt/Met_Dipeptidase"/>
</dbReference>
<dbReference type="GO" id="GO:0046872">
    <property type="term" value="F:metal ion binding"/>
    <property type="evidence" value="ECO:0007669"/>
    <property type="project" value="UniProtKB-KW"/>
</dbReference>
<dbReference type="Proteomes" id="UP000054516">
    <property type="component" value="Unassembled WGS sequence"/>
</dbReference>
<dbReference type="InterPro" id="IPR036322">
    <property type="entry name" value="WD40_repeat_dom_sf"/>
</dbReference>
<dbReference type="AlphaFoldDB" id="A0A1W2TJN4"/>
<evidence type="ECO:0000256" key="7">
    <source>
        <dbReference type="PROSITE-ProRule" id="PRU00221"/>
    </source>
</evidence>
<evidence type="ECO:0000256" key="6">
    <source>
        <dbReference type="ARBA" id="ARBA00022801"/>
    </source>
</evidence>
<dbReference type="GO" id="GO:0005737">
    <property type="term" value="C:cytoplasm"/>
    <property type="evidence" value="ECO:0007669"/>
    <property type="project" value="EnsemblFungi"/>
</dbReference>
<evidence type="ECO:0000256" key="2">
    <source>
        <dbReference type="ARBA" id="ARBA00022574"/>
    </source>
</evidence>
<dbReference type="InterPro" id="IPR017149">
    <property type="entry name" value="GSH_degradosome_Dug2"/>
</dbReference>
<evidence type="ECO:0000313" key="11">
    <source>
        <dbReference type="Proteomes" id="UP000054516"/>
    </source>
</evidence>
<dbReference type="PANTHER" id="PTHR43270">
    <property type="entry name" value="BETA-ALA-HIS DIPEPTIDASE"/>
    <property type="match status" value="1"/>
</dbReference>
<organism evidence="10">
    <name type="scientific">Rosellinia necatrix</name>
    <name type="common">White root-rot fungus</name>
    <dbReference type="NCBI Taxonomy" id="77044"/>
    <lineage>
        <taxon>Eukaryota</taxon>
        <taxon>Fungi</taxon>
        <taxon>Dikarya</taxon>
        <taxon>Ascomycota</taxon>
        <taxon>Pezizomycotina</taxon>
        <taxon>Sordariomycetes</taxon>
        <taxon>Xylariomycetidae</taxon>
        <taxon>Xylariales</taxon>
        <taxon>Xylariaceae</taxon>
        <taxon>Rosellinia</taxon>
    </lineage>
</organism>
<dbReference type="EMBL" id="DF977474">
    <property type="protein sequence ID" value="GAP88428.2"/>
    <property type="molecule type" value="Genomic_DNA"/>
</dbReference>
<dbReference type="PROSITE" id="PS00678">
    <property type="entry name" value="WD_REPEATS_1"/>
    <property type="match status" value="1"/>
</dbReference>
<dbReference type="Pfam" id="PF07687">
    <property type="entry name" value="M20_dimer"/>
    <property type="match status" value="1"/>
</dbReference>
<protein>
    <submittedName>
        <fullName evidence="10">Putative wd repeat-containing protein</fullName>
    </submittedName>
</protein>
<evidence type="ECO:0000256" key="3">
    <source>
        <dbReference type="ARBA" id="ARBA00022670"/>
    </source>
</evidence>
<dbReference type="OrthoDB" id="7832001at2759"/>
<evidence type="ECO:0000259" key="9">
    <source>
        <dbReference type="Pfam" id="PF07687"/>
    </source>
</evidence>
<name>A0A1W2TJN4_ROSNE</name>
<feature type="domain" description="Peptidase M20 dimerisation" evidence="9">
    <location>
        <begin position="658"/>
        <end position="812"/>
    </location>
</feature>
<accession>A0A1W2TJN4</accession>
<dbReference type="GO" id="GO:0006751">
    <property type="term" value="P:glutathione catabolic process"/>
    <property type="evidence" value="ECO:0007669"/>
    <property type="project" value="EnsemblFungi"/>
</dbReference>
<keyword evidence="3" id="KW-0645">Protease</keyword>
<keyword evidence="4" id="KW-0479">Metal-binding</keyword>
<dbReference type="Gene3D" id="3.40.630.10">
    <property type="entry name" value="Zn peptidases"/>
    <property type="match status" value="2"/>
</dbReference>
<comment type="similarity">
    <text evidence="1">Belongs to the peptidase M20A family.</text>
</comment>
<keyword evidence="2 7" id="KW-0853">WD repeat</keyword>
<feature type="repeat" description="WD" evidence="7">
    <location>
        <begin position="285"/>
        <end position="304"/>
    </location>
</feature>
<dbReference type="InterPro" id="IPR001680">
    <property type="entry name" value="WD40_rpt"/>
</dbReference>
<evidence type="ECO:0000256" key="5">
    <source>
        <dbReference type="ARBA" id="ARBA00022737"/>
    </source>
</evidence>
<dbReference type="STRING" id="77044.A0A1W2TJN4"/>
<dbReference type="SMART" id="SM00320">
    <property type="entry name" value="WD40"/>
    <property type="match status" value="6"/>
</dbReference>
<gene>
    <name evidence="10" type="ORF">SAMD00023353_2901070</name>
</gene>
<dbReference type="InterPro" id="IPR015943">
    <property type="entry name" value="WD40/YVTN_repeat-like_dom_sf"/>
</dbReference>
<dbReference type="PROSITE" id="PS00758">
    <property type="entry name" value="ARGE_DAPE_CPG2_1"/>
    <property type="match status" value="1"/>
</dbReference>
<feature type="compositionally biased region" description="Basic and acidic residues" evidence="8">
    <location>
        <begin position="16"/>
        <end position="28"/>
    </location>
</feature>
<dbReference type="OMA" id="HATVCVD"/>
<keyword evidence="6" id="KW-0378">Hydrolase</keyword>
<evidence type="ECO:0000256" key="1">
    <source>
        <dbReference type="ARBA" id="ARBA00006247"/>
    </source>
</evidence>
<reference evidence="10" key="1">
    <citation type="submission" date="2016-03" db="EMBL/GenBank/DDBJ databases">
        <title>Draft genome sequence of Rosellinia necatrix.</title>
        <authorList>
            <person name="Kanematsu S."/>
        </authorList>
    </citation>
    <scope>NUCLEOTIDE SEQUENCE [LARGE SCALE GENOMIC DNA]</scope>
    <source>
        <strain evidence="10">W97</strain>
    </source>
</reference>
<feature type="compositionally biased region" description="Acidic residues" evidence="8">
    <location>
        <begin position="29"/>
        <end position="47"/>
    </location>
</feature>
<keyword evidence="5" id="KW-0677">Repeat</keyword>
<dbReference type="InterPro" id="IPR002933">
    <property type="entry name" value="Peptidase_M20"/>
</dbReference>
<sequence>MAVGVIQAANGCTGCEKMRVDQEELEKTENDEEQEEGEEDEEDEDPSSDERVSHDLGNMPPVPIASAPSPIVEVPPHTTPQLVHTLKHESSVLTLVVGDDSIYAGTQNGEIVVWSLADFQPVHRIQAHKRSVMSLFLSDDRSLLFSSASDPIVNVWCPRTMNRLYEIYSTNDSFGDIFSVAYSSQHETVYYGAQNTSIQWASLKDPNRRVSNDSASHPDRRNHRFFDSRAVGGASTPRPTDERYDLIPRSHTVLETDKRANKMFAHFGYVYCMLITKGATAYTKPEDDILVSGGGDGTIKAWKLGGKEIGPDGYETGLEEIMVLGEDDANSVMSISVDGSFLYSGKLDGVIELWDLDTKQKLRVIKAHKGDVMSIQMGWGYLWSAARSGTVSKHSTAHYGKYESEASQDVSQKYQCLTQWKAHNGKILSSAITTYQEKQLYISGANDSNVVIWLLPCQSFPEQPIPEQNEDVMITSLREFVSYKTVSSRAEYAEDCRRGASFLRGLFRKLGGDVEMLSADDKLHHPVVFAKFSGKASPAEQRKRIMFYGHYDVVPADTRKGKWETDPFQLTGFNGYLYGRGVSDNKGPIMAALYAVTDLMQAKSLDSDIVFLIEGQEESGSRGFKETIRKYKERIGHIDYILLANSYWLDDETPCLTYGLRGVMHATVCVESKNPDLHSGVDGSFMVNEPLSDLMMVLAKLKGPRNRVMLPGFYDGILPLTAEEEARYDDILSVLMEQGKGRDRIPAETLKASLMARWREPNLTHHKVKVSGPDGSLISSHASAKISVRLVPGQEVEDVTSSLTSFLEHEFESLESDNKFSIEIDEQAEPWLGDPSSYIFRTIEDAIVKAWDPLFSRRSSKCASVPETGIEESRPNGGYPKGRCAKLGRPLYIREGGSIPAIRFLEKEFNAPAAHLPCGQASDSAHLDNERLRVLNIFKSREIFRYVFRKL</sequence>
<evidence type="ECO:0000313" key="10">
    <source>
        <dbReference type="EMBL" id="GAP88428.2"/>
    </source>
</evidence>